<feature type="compositionally biased region" description="Polar residues" evidence="1">
    <location>
        <begin position="96"/>
        <end position="108"/>
    </location>
</feature>
<keyword evidence="2" id="KW-0472">Membrane</keyword>
<keyword evidence="4" id="KW-1185">Reference proteome</keyword>
<dbReference type="Proteomes" id="UP001362999">
    <property type="component" value="Unassembled WGS sequence"/>
</dbReference>
<keyword evidence="2" id="KW-0812">Transmembrane</keyword>
<feature type="region of interest" description="Disordered" evidence="1">
    <location>
        <begin position="75"/>
        <end position="108"/>
    </location>
</feature>
<evidence type="ECO:0000256" key="1">
    <source>
        <dbReference type="SAM" id="MobiDB-lite"/>
    </source>
</evidence>
<accession>A0AAW0CW93</accession>
<proteinExistence type="predicted"/>
<reference evidence="3 4" key="1">
    <citation type="journal article" date="2024" name="J Genomics">
        <title>Draft genome sequencing and assembly of Favolaschia claudopus CIRM-BRFM 2984 isolated from oak limbs.</title>
        <authorList>
            <person name="Navarro D."/>
            <person name="Drula E."/>
            <person name="Chaduli D."/>
            <person name="Cazenave R."/>
            <person name="Ahrendt S."/>
            <person name="Wang J."/>
            <person name="Lipzen A."/>
            <person name="Daum C."/>
            <person name="Barry K."/>
            <person name="Grigoriev I.V."/>
            <person name="Favel A."/>
            <person name="Rosso M.N."/>
            <person name="Martin F."/>
        </authorList>
    </citation>
    <scope>NUCLEOTIDE SEQUENCE [LARGE SCALE GENOMIC DNA]</scope>
    <source>
        <strain evidence="3 4">CIRM-BRFM 2984</strain>
    </source>
</reference>
<comment type="caution">
    <text evidence="3">The sequence shown here is derived from an EMBL/GenBank/DDBJ whole genome shotgun (WGS) entry which is preliminary data.</text>
</comment>
<protein>
    <submittedName>
        <fullName evidence="3">Uncharacterized protein</fullName>
    </submittedName>
</protein>
<gene>
    <name evidence="3" type="ORF">R3P38DRAFT_3177747</name>
</gene>
<evidence type="ECO:0000313" key="3">
    <source>
        <dbReference type="EMBL" id="KAK7043412.1"/>
    </source>
</evidence>
<organism evidence="3 4">
    <name type="scientific">Favolaschia claudopus</name>
    <dbReference type="NCBI Taxonomy" id="2862362"/>
    <lineage>
        <taxon>Eukaryota</taxon>
        <taxon>Fungi</taxon>
        <taxon>Dikarya</taxon>
        <taxon>Basidiomycota</taxon>
        <taxon>Agaricomycotina</taxon>
        <taxon>Agaricomycetes</taxon>
        <taxon>Agaricomycetidae</taxon>
        <taxon>Agaricales</taxon>
        <taxon>Marasmiineae</taxon>
        <taxon>Mycenaceae</taxon>
        <taxon>Favolaschia</taxon>
    </lineage>
</organism>
<sequence>MSYHGEATRLSSSSAQKRTQVWMKMGRGARLRWAYSERKITTGPSEDVIDRKIGPASVADASRWVHLRPEQASIIDGDGNGEAQYDPRLGSPPIRRNTQCSNRIPPSTSAAVAQMRHLSKKRKAEGFFFLLVLLVLLLVVVLFPSSSSSLLTSPAPTSNSLLRAPASMHSCPTPSCSPRPPQVAHGDVVIHETVSIPSHPFPRTRNDTVRIWGMVYKLRLERYGEEAERKERREGVVEGAQIRAQYEEMP</sequence>
<evidence type="ECO:0000256" key="2">
    <source>
        <dbReference type="SAM" id="Phobius"/>
    </source>
</evidence>
<name>A0AAW0CW93_9AGAR</name>
<feature type="transmembrane region" description="Helical" evidence="2">
    <location>
        <begin position="124"/>
        <end position="143"/>
    </location>
</feature>
<dbReference type="AlphaFoldDB" id="A0AAW0CW93"/>
<dbReference type="EMBL" id="JAWWNJ010000012">
    <property type="protein sequence ID" value="KAK7043412.1"/>
    <property type="molecule type" value="Genomic_DNA"/>
</dbReference>
<keyword evidence="2" id="KW-1133">Transmembrane helix</keyword>
<evidence type="ECO:0000313" key="4">
    <source>
        <dbReference type="Proteomes" id="UP001362999"/>
    </source>
</evidence>